<dbReference type="SUPFAM" id="SSF143011">
    <property type="entry name" value="RelE-like"/>
    <property type="match status" value="1"/>
</dbReference>
<proteinExistence type="predicted"/>
<dbReference type="Gene3D" id="3.30.2310.20">
    <property type="entry name" value="RelE-like"/>
    <property type="match status" value="1"/>
</dbReference>
<protein>
    <submittedName>
        <fullName evidence="2">Type II toxin-antitoxin system mRNA interferase toxin, RelE/StbE family</fullName>
    </submittedName>
</protein>
<organism evidence="2 3">
    <name type="scientific">Candidatus Shapirobacteria bacterium CG09_land_8_20_14_0_10_47_13</name>
    <dbReference type="NCBI Taxonomy" id="1974481"/>
    <lineage>
        <taxon>Bacteria</taxon>
        <taxon>Candidatus Shapironibacteriota</taxon>
    </lineage>
</organism>
<dbReference type="InterPro" id="IPR007712">
    <property type="entry name" value="RelE/ParE_toxin"/>
</dbReference>
<dbReference type="Pfam" id="PF15738">
    <property type="entry name" value="YafQ_toxin"/>
    <property type="match status" value="1"/>
</dbReference>
<sequence length="86" mass="10729">MKIYYSSKFEREYKRLPREVKLLAEKREKIFRQDPFDQRLKTHKLTGKLRDFWSFSLNESLRIIFEFADEKTIWFHAVGSHEIYRR</sequence>
<dbReference type="NCBIfam" id="TIGR02385">
    <property type="entry name" value="RelE_StbE"/>
    <property type="match status" value="1"/>
</dbReference>
<dbReference type="AlphaFoldDB" id="A0A2H0WND8"/>
<dbReference type="InterPro" id="IPR004386">
    <property type="entry name" value="Toxin_YafQ-like"/>
</dbReference>
<gene>
    <name evidence="2" type="ORF">COT65_00265</name>
</gene>
<name>A0A2H0WND8_9BACT</name>
<dbReference type="EMBL" id="PEZJ01000004">
    <property type="protein sequence ID" value="PIS14166.1"/>
    <property type="molecule type" value="Genomic_DNA"/>
</dbReference>
<reference evidence="3" key="1">
    <citation type="submission" date="2017-09" db="EMBL/GenBank/DDBJ databases">
        <title>Depth-based differentiation of microbial function through sediment-hosted aquifers and enrichment of novel symbionts in the deep terrestrial subsurface.</title>
        <authorList>
            <person name="Probst A.J."/>
            <person name="Ladd B."/>
            <person name="Jarett J.K."/>
            <person name="Geller-Mcgrath D.E."/>
            <person name="Sieber C.M.K."/>
            <person name="Emerson J.B."/>
            <person name="Anantharaman K."/>
            <person name="Thomas B.C."/>
            <person name="Malmstrom R."/>
            <person name="Stieglmeier M."/>
            <person name="Klingl A."/>
            <person name="Woyke T."/>
            <person name="Ryan C.M."/>
            <person name="Banfield J.F."/>
        </authorList>
    </citation>
    <scope>NUCLEOTIDE SEQUENCE [LARGE SCALE GENOMIC DNA]</scope>
</reference>
<comment type="caution">
    <text evidence="2">The sequence shown here is derived from an EMBL/GenBank/DDBJ whole genome shotgun (WGS) entry which is preliminary data.</text>
</comment>
<evidence type="ECO:0000313" key="2">
    <source>
        <dbReference type="EMBL" id="PIS14166.1"/>
    </source>
</evidence>
<dbReference type="InterPro" id="IPR035093">
    <property type="entry name" value="RelE/ParE_toxin_dom_sf"/>
</dbReference>
<accession>A0A2H0WND8</accession>
<evidence type="ECO:0000256" key="1">
    <source>
        <dbReference type="ARBA" id="ARBA00022649"/>
    </source>
</evidence>
<keyword evidence="1" id="KW-1277">Toxin-antitoxin system</keyword>
<evidence type="ECO:0000313" key="3">
    <source>
        <dbReference type="Proteomes" id="UP000230033"/>
    </source>
</evidence>
<dbReference type="Proteomes" id="UP000230033">
    <property type="component" value="Unassembled WGS sequence"/>
</dbReference>